<reference evidence="1 2" key="1">
    <citation type="submission" date="2022-11" db="EMBL/GenBank/DDBJ databases">
        <title>The characterization of three novel Bacteroidetes species and genomic analysis of their roles in tidal elemental geochemical cycles.</title>
        <authorList>
            <person name="Ma K."/>
        </authorList>
    </citation>
    <scope>NUCLEOTIDE SEQUENCE [LARGE SCALE GENOMIC DNA]</scope>
    <source>
        <strain evidence="1 2">M17</strain>
    </source>
</reference>
<dbReference type="Gene3D" id="2.130.10.10">
    <property type="entry name" value="YVTN repeat-like/Quinoprotein amine dehydrogenase"/>
    <property type="match status" value="1"/>
</dbReference>
<dbReference type="PROSITE" id="PS51257">
    <property type="entry name" value="PROKAR_LIPOPROTEIN"/>
    <property type="match status" value="1"/>
</dbReference>
<dbReference type="InterPro" id="IPR011047">
    <property type="entry name" value="Quinoprotein_ADH-like_sf"/>
</dbReference>
<proteinExistence type="predicted"/>
<evidence type="ECO:0000313" key="2">
    <source>
        <dbReference type="Proteomes" id="UP001209885"/>
    </source>
</evidence>
<dbReference type="PANTHER" id="PTHR42754:SF1">
    <property type="entry name" value="LIPOPROTEIN"/>
    <property type="match status" value="1"/>
</dbReference>
<dbReference type="RefSeq" id="WP_266054962.1">
    <property type="nucleotide sequence ID" value="NZ_JAPFQN010000002.1"/>
</dbReference>
<keyword evidence="2" id="KW-1185">Reference proteome</keyword>
<dbReference type="EMBL" id="JAPFQN010000002">
    <property type="protein sequence ID" value="MCX2742672.1"/>
    <property type="molecule type" value="Genomic_DNA"/>
</dbReference>
<sequence length="391" mass="42319">MIKRILSTMLVTAMLGGCTTDAFVGESESPYFNKFYGNANDDQSYRVSQLADGGYLIVGSTEKLSGGDSDILVIKSDSRGNLVWEQVIGGSFTDFGTDGVIAADGNLYVTGLITNNETEDENGALISLNPTTGEVIDSASFGLPNRMERGLRIFNSNSGSLMVMLNRDDDEGSEMVISELDLVAQDTLYRDYGFLNNQDSVNMVLQSTNDNLVWSGTVRGENSFTKNIRVTSTNLDGQVLWDYLMPYENQEAADMDDAGIGYIVVGTRDEGINSNIILAMVNRDGNGLLWESEIEESGGQKASAVSKTSDGGFIVTGTTNYETDDEQIILIKTDSKGNVQWKKYFGGSSNDRGADVLQSSDGNYVLLSTSTISNNSILELIKTSDKGLLVD</sequence>
<gene>
    <name evidence="1" type="ORF">OO013_02280</name>
</gene>
<organism evidence="1 2">
    <name type="scientific">Mangrovivirga halotolerans</name>
    <dbReference type="NCBI Taxonomy" id="2993936"/>
    <lineage>
        <taxon>Bacteria</taxon>
        <taxon>Pseudomonadati</taxon>
        <taxon>Bacteroidota</taxon>
        <taxon>Cytophagia</taxon>
        <taxon>Cytophagales</taxon>
        <taxon>Mangrovivirgaceae</taxon>
        <taxon>Mangrovivirga</taxon>
    </lineage>
</organism>
<comment type="caution">
    <text evidence="1">The sequence shown here is derived from an EMBL/GenBank/DDBJ whole genome shotgun (WGS) entry which is preliminary data.</text>
</comment>
<protein>
    <submittedName>
        <fullName evidence="1">Uncharacterized protein</fullName>
    </submittedName>
</protein>
<dbReference type="InterPro" id="IPR015943">
    <property type="entry name" value="WD40/YVTN_repeat-like_dom_sf"/>
</dbReference>
<name>A0ABT3RN39_9BACT</name>
<accession>A0ABT3RN39</accession>
<dbReference type="PANTHER" id="PTHR42754">
    <property type="entry name" value="ENDOGLUCANASE"/>
    <property type="match status" value="1"/>
</dbReference>
<dbReference type="Proteomes" id="UP001209885">
    <property type="component" value="Unassembled WGS sequence"/>
</dbReference>
<dbReference type="SUPFAM" id="SSF50998">
    <property type="entry name" value="Quinoprotein alcohol dehydrogenase-like"/>
    <property type="match status" value="1"/>
</dbReference>
<evidence type="ECO:0000313" key="1">
    <source>
        <dbReference type="EMBL" id="MCX2742672.1"/>
    </source>
</evidence>